<dbReference type="EMBL" id="CM051397">
    <property type="protein sequence ID" value="KAJ4721342.1"/>
    <property type="molecule type" value="Genomic_DNA"/>
</dbReference>
<accession>A0ACC1YC52</accession>
<organism evidence="1 2">
    <name type="scientific">Melia azedarach</name>
    <name type="common">Chinaberry tree</name>
    <dbReference type="NCBI Taxonomy" id="155640"/>
    <lineage>
        <taxon>Eukaryota</taxon>
        <taxon>Viridiplantae</taxon>
        <taxon>Streptophyta</taxon>
        <taxon>Embryophyta</taxon>
        <taxon>Tracheophyta</taxon>
        <taxon>Spermatophyta</taxon>
        <taxon>Magnoliopsida</taxon>
        <taxon>eudicotyledons</taxon>
        <taxon>Gunneridae</taxon>
        <taxon>Pentapetalae</taxon>
        <taxon>rosids</taxon>
        <taxon>malvids</taxon>
        <taxon>Sapindales</taxon>
        <taxon>Meliaceae</taxon>
        <taxon>Melia</taxon>
    </lineage>
</organism>
<dbReference type="Proteomes" id="UP001164539">
    <property type="component" value="Chromosome 4"/>
</dbReference>
<sequence length="95" mass="10636">MCRTQAYSDYVICFPCEYIEDFMTRKGHLEKQAAKEAAAAAVKEVFEAYYKNCPEGLQFAQELAATTAAAVAKSRKERQQKRAAGEKILVLPEVL</sequence>
<name>A0ACC1YC52_MELAZ</name>
<proteinExistence type="predicted"/>
<evidence type="ECO:0000313" key="1">
    <source>
        <dbReference type="EMBL" id="KAJ4721342.1"/>
    </source>
</evidence>
<gene>
    <name evidence="1" type="ORF">OWV82_009039</name>
</gene>
<evidence type="ECO:0000313" key="2">
    <source>
        <dbReference type="Proteomes" id="UP001164539"/>
    </source>
</evidence>
<comment type="caution">
    <text evidence="1">The sequence shown here is derived from an EMBL/GenBank/DDBJ whole genome shotgun (WGS) entry which is preliminary data.</text>
</comment>
<reference evidence="1 2" key="1">
    <citation type="journal article" date="2023" name="Science">
        <title>Complex scaffold remodeling in plant triterpene biosynthesis.</title>
        <authorList>
            <person name="De La Pena R."/>
            <person name="Hodgson H."/>
            <person name="Liu J.C."/>
            <person name="Stephenson M.J."/>
            <person name="Martin A.C."/>
            <person name="Owen C."/>
            <person name="Harkess A."/>
            <person name="Leebens-Mack J."/>
            <person name="Jimenez L.E."/>
            <person name="Osbourn A."/>
            <person name="Sattely E.S."/>
        </authorList>
    </citation>
    <scope>NUCLEOTIDE SEQUENCE [LARGE SCALE GENOMIC DNA]</scope>
    <source>
        <strain evidence="2">cv. JPN11</strain>
        <tissue evidence="1">Leaf</tissue>
    </source>
</reference>
<keyword evidence="2" id="KW-1185">Reference proteome</keyword>
<protein>
    <submittedName>
        <fullName evidence="1">Transcription factor IIIB 90 kDa subunit</fullName>
    </submittedName>
</protein>